<evidence type="ECO:0000313" key="2">
    <source>
        <dbReference type="Proteomes" id="UP001597214"/>
    </source>
</evidence>
<dbReference type="EMBL" id="JBHUEM010000009">
    <property type="protein sequence ID" value="MFD1736575.1"/>
    <property type="molecule type" value="Genomic_DNA"/>
</dbReference>
<gene>
    <name evidence="1" type="ORF">ACFSCX_08350</name>
</gene>
<dbReference type="InterPro" id="IPR020277">
    <property type="entry name" value="DUF2624"/>
</dbReference>
<proteinExistence type="predicted"/>
<comment type="caution">
    <text evidence="1">The sequence shown here is derived from an EMBL/GenBank/DDBJ whole genome shotgun (WGS) entry which is preliminary data.</text>
</comment>
<organism evidence="1 2">
    <name type="scientific">Bacillus salitolerans</name>
    <dbReference type="NCBI Taxonomy" id="1437434"/>
    <lineage>
        <taxon>Bacteria</taxon>
        <taxon>Bacillati</taxon>
        <taxon>Bacillota</taxon>
        <taxon>Bacilli</taxon>
        <taxon>Bacillales</taxon>
        <taxon>Bacillaceae</taxon>
        <taxon>Bacillus</taxon>
    </lineage>
</organism>
<dbReference type="Proteomes" id="UP001597214">
    <property type="component" value="Unassembled WGS sequence"/>
</dbReference>
<sequence length="84" mass="9580">MNILQQVINGQLNRITKKDLMNYASQYNISITSAQAEKIVSLLKNKQVNIFDASERTKLLKSVAKITNPEVAKKVNQLFQQFIN</sequence>
<accession>A0ABW4LN31</accession>
<protein>
    <submittedName>
        <fullName evidence="1">DUF2624 domain-containing protein</fullName>
    </submittedName>
</protein>
<evidence type="ECO:0000313" key="1">
    <source>
        <dbReference type="EMBL" id="MFD1736575.1"/>
    </source>
</evidence>
<dbReference type="RefSeq" id="WP_377927737.1">
    <property type="nucleotide sequence ID" value="NZ_JBHUEM010000009.1"/>
</dbReference>
<keyword evidence="2" id="KW-1185">Reference proteome</keyword>
<name>A0ABW4LN31_9BACI</name>
<dbReference type="Pfam" id="PF11116">
    <property type="entry name" value="DUF2624"/>
    <property type="match status" value="1"/>
</dbReference>
<reference evidence="2" key="1">
    <citation type="journal article" date="2019" name="Int. J. Syst. Evol. Microbiol.">
        <title>The Global Catalogue of Microorganisms (GCM) 10K type strain sequencing project: providing services to taxonomists for standard genome sequencing and annotation.</title>
        <authorList>
            <consortium name="The Broad Institute Genomics Platform"/>
            <consortium name="The Broad Institute Genome Sequencing Center for Infectious Disease"/>
            <person name="Wu L."/>
            <person name="Ma J."/>
        </authorList>
    </citation>
    <scope>NUCLEOTIDE SEQUENCE [LARGE SCALE GENOMIC DNA]</scope>
    <source>
        <strain evidence="2">CCUG 49339</strain>
    </source>
</reference>